<protein>
    <submittedName>
        <fullName evidence="2">Uncharacterized protein</fullName>
    </submittedName>
</protein>
<name>A0A1L7XG96_9HELO</name>
<dbReference type="AlphaFoldDB" id="A0A1L7XG96"/>
<evidence type="ECO:0000313" key="2">
    <source>
        <dbReference type="EMBL" id="CZR64028.1"/>
    </source>
</evidence>
<dbReference type="Proteomes" id="UP000184330">
    <property type="component" value="Unassembled WGS sequence"/>
</dbReference>
<keyword evidence="3" id="KW-1185">Reference proteome</keyword>
<gene>
    <name evidence="2" type="ORF">PAC_13925</name>
</gene>
<organism evidence="2 3">
    <name type="scientific">Phialocephala subalpina</name>
    <dbReference type="NCBI Taxonomy" id="576137"/>
    <lineage>
        <taxon>Eukaryota</taxon>
        <taxon>Fungi</taxon>
        <taxon>Dikarya</taxon>
        <taxon>Ascomycota</taxon>
        <taxon>Pezizomycotina</taxon>
        <taxon>Leotiomycetes</taxon>
        <taxon>Helotiales</taxon>
        <taxon>Mollisiaceae</taxon>
        <taxon>Phialocephala</taxon>
        <taxon>Phialocephala fortinii species complex</taxon>
    </lineage>
</organism>
<proteinExistence type="predicted"/>
<evidence type="ECO:0000256" key="1">
    <source>
        <dbReference type="SAM" id="MobiDB-lite"/>
    </source>
</evidence>
<feature type="region of interest" description="Disordered" evidence="1">
    <location>
        <begin position="31"/>
        <end position="54"/>
    </location>
</feature>
<accession>A0A1L7XG96</accession>
<reference evidence="2 3" key="1">
    <citation type="submission" date="2016-03" db="EMBL/GenBank/DDBJ databases">
        <authorList>
            <person name="Ploux O."/>
        </authorList>
    </citation>
    <scope>NUCLEOTIDE SEQUENCE [LARGE SCALE GENOMIC DNA]</scope>
    <source>
        <strain evidence="2 3">UAMH 11012</strain>
    </source>
</reference>
<feature type="region of interest" description="Disordered" evidence="1">
    <location>
        <begin position="235"/>
        <end position="266"/>
    </location>
</feature>
<evidence type="ECO:0000313" key="3">
    <source>
        <dbReference type="Proteomes" id="UP000184330"/>
    </source>
</evidence>
<dbReference type="EMBL" id="FJOG01000025">
    <property type="protein sequence ID" value="CZR64028.1"/>
    <property type="molecule type" value="Genomic_DNA"/>
</dbReference>
<feature type="compositionally biased region" description="Basic and acidic residues" evidence="1">
    <location>
        <begin position="242"/>
        <end position="266"/>
    </location>
</feature>
<feature type="compositionally biased region" description="Basic and acidic residues" evidence="1">
    <location>
        <begin position="31"/>
        <end position="42"/>
    </location>
</feature>
<sequence length="266" mass="30373">MTENNSKNVTTLVQAWICSDERLTEDQKFEELAKPELSHDSTKGQGSSKTNENENEYFDETFEAFLEEYSRTRDASIIIAVHKLLHTPMLALNKEFEPAFRVQHETITVMKEHLQFFASQLMKSIEALQRDVVSARHVTNGDVWQKCIHRLDQVTMIPSDALPHLYAAIGERLAFQEKSIEPLMAKIKILSEVVFDIFDTYIQRSQGSDFHWEGIELSPPPEGFKAAYRNWCATKSKSKSRKTNENGRGNDSRASKSSKGPELDSD</sequence>